<dbReference type="NCBIfam" id="TIGR00313">
    <property type="entry name" value="cobQ"/>
    <property type="match status" value="1"/>
</dbReference>
<evidence type="ECO:0000256" key="2">
    <source>
        <dbReference type="ARBA" id="ARBA00022573"/>
    </source>
</evidence>
<dbReference type="CDD" id="cd05389">
    <property type="entry name" value="CobQ_N"/>
    <property type="match status" value="1"/>
</dbReference>
<evidence type="ECO:0000256" key="5">
    <source>
        <dbReference type="SAM" id="MobiDB-lite"/>
    </source>
</evidence>
<keyword evidence="2 4" id="KW-0169">Cobalamin biosynthesis</keyword>
<evidence type="ECO:0000259" key="7">
    <source>
        <dbReference type="Pfam" id="PF07685"/>
    </source>
</evidence>
<evidence type="ECO:0000313" key="8">
    <source>
        <dbReference type="EMBL" id="GAB1252522.1"/>
    </source>
</evidence>
<dbReference type="SUPFAM" id="SSF52540">
    <property type="entry name" value="P-loop containing nucleoside triphosphate hydrolases"/>
    <property type="match status" value="1"/>
</dbReference>
<dbReference type="PROSITE" id="PS51274">
    <property type="entry name" value="GATASE_COBBQ"/>
    <property type="match status" value="1"/>
</dbReference>
<dbReference type="Pfam" id="PF01656">
    <property type="entry name" value="CbiA"/>
    <property type="match status" value="1"/>
</dbReference>
<dbReference type="CDD" id="cd01750">
    <property type="entry name" value="GATase1_CobQ"/>
    <property type="match status" value="1"/>
</dbReference>
<dbReference type="PANTHER" id="PTHR21343">
    <property type="entry name" value="DETHIOBIOTIN SYNTHETASE"/>
    <property type="match status" value="1"/>
</dbReference>
<dbReference type="InterPro" id="IPR033949">
    <property type="entry name" value="CobQ_GATase1"/>
</dbReference>
<evidence type="ECO:0000256" key="3">
    <source>
        <dbReference type="ARBA" id="ARBA00022962"/>
    </source>
</evidence>
<feature type="region of interest" description="Disordered" evidence="5">
    <location>
        <begin position="1"/>
        <end position="26"/>
    </location>
</feature>
<feature type="domain" description="CobQ/CobB/MinD/ParA nucleotide binding" evidence="6">
    <location>
        <begin position="35"/>
        <end position="265"/>
    </location>
</feature>
<dbReference type="InterPro" id="IPR004459">
    <property type="entry name" value="CobQ_synth"/>
</dbReference>
<feature type="active site" evidence="4">
    <location>
        <position position="510"/>
    </location>
</feature>
<feature type="domain" description="CobB/CobQ-like glutamine amidotransferase" evidence="7">
    <location>
        <begin position="298"/>
        <end position="517"/>
    </location>
</feature>
<proteinExistence type="inferred from homology"/>
<evidence type="ECO:0000256" key="4">
    <source>
        <dbReference type="HAMAP-Rule" id="MF_00028"/>
    </source>
</evidence>
<dbReference type="InterPro" id="IPR002586">
    <property type="entry name" value="CobQ/CobB/MinD/ParA_Nub-bd_dom"/>
</dbReference>
<name>A0ABQ0E4C1_9BACT</name>
<evidence type="ECO:0000256" key="1">
    <source>
        <dbReference type="ARBA" id="ARBA00004953"/>
    </source>
</evidence>
<dbReference type="InterPro" id="IPR047045">
    <property type="entry name" value="CobQ_N"/>
</dbReference>
<dbReference type="Pfam" id="PF07685">
    <property type="entry name" value="GATase_3"/>
    <property type="match status" value="1"/>
</dbReference>
<gene>
    <name evidence="4" type="primary">cobQ</name>
    <name evidence="8" type="ORF">Defa_00090</name>
</gene>
<protein>
    <recommendedName>
        <fullName evidence="4">Cobyric acid synthase</fullName>
    </recommendedName>
</protein>
<keyword evidence="3 4" id="KW-0315">Glutamine amidotransferase</keyword>
<evidence type="ECO:0000313" key="9">
    <source>
        <dbReference type="Proteomes" id="UP001628192"/>
    </source>
</evidence>
<dbReference type="Gene3D" id="3.40.50.300">
    <property type="entry name" value="P-loop containing nucleotide triphosphate hydrolases"/>
    <property type="match status" value="1"/>
</dbReference>
<comment type="caution">
    <text evidence="8">The sequence shown here is derived from an EMBL/GenBank/DDBJ whole genome shotgun (WGS) entry which is preliminary data.</text>
</comment>
<dbReference type="SUPFAM" id="SSF52317">
    <property type="entry name" value="Class I glutamine amidotransferase-like"/>
    <property type="match status" value="1"/>
</dbReference>
<organism evidence="8 9">
    <name type="scientific">Desulfovibrio falkowii</name>
    <dbReference type="NCBI Taxonomy" id="3136602"/>
    <lineage>
        <taxon>Bacteria</taxon>
        <taxon>Pseudomonadati</taxon>
        <taxon>Thermodesulfobacteriota</taxon>
        <taxon>Desulfovibrionia</taxon>
        <taxon>Desulfovibrionales</taxon>
        <taxon>Desulfovibrionaceae</taxon>
        <taxon>Desulfovibrio</taxon>
    </lineage>
</organism>
<dbReference type="Proteomes" id="UP001628192">
    <property type="component" value="Unassembled WGS sequence"/>
</dbReference>
<dbReference type="InterPro" id="IPR011698">
    <property type="entry name" value="GATase_3"/>
</dbReference>
<dbReference type="Gene3D" id="3.40.50.880">
    <property type="match status" value="1"/>
</dbReference>
<keyword evidence="9" id="KW-1185">Reference proteome</keyword>
<dbReference type="NCBIfam" id="NF001989">
    <property type="entry name" value="PRK00784.1"/>
    <property type="match status" value="1"/>
</dbReference>
<dbReference type="HAMAP" id="MF_00028">
    <property type="entry name" value="CobQ"/>
    <property type="match status" value="1"/>
</dbReference>
<dbReference type="InterPro" id="IPR029062">
    <property type="entry name" value="Class_I_gatase-like"/>
</dbReference>
<reference evidence="8 9" key="1">
    <citation type="journal article" date="2025" name="Int. J. Syst. Evol. Microbiol.">
        <title>Desulfovibrio falkowii sp. nov., Porphyromonas miyakawae sp. nov., Mediterraneibacter flintii sp. nov. and Owariibacterium komagatae gen. nov., sp. nov., isolated from human faeces.</title>
        <authorList>
            <person name="Hamaguchi T."/>
            <person name="Ohara M."/>
            <person name="Hisatomi A."/>
            <person name="Sekiguchi K."/>
            <person name="Takeda J.I."/>
            <person name="Ueyama J."/>
            <person name="Ito M."/>
            <person name="Nishiwaki H."/>
            <person name="Ogi T."/>
            <person name="Hirayama M."/>
            <person name="Ohkuma M."/>
            <person name="Sakamoto M."/>
            <person name="Ohno K."/>
        </authorList>
    </citation>
    <scope>NUCLEOTIDE SEQUENCE [LARGE SCALE GENOMIC DNA]</scope>
    <source>
        <strain evidence="8 9">13CB8C</strain>
    </source>
</reference>
<accession>A0ABQ0E4C1</accession>
<dbReference type="InterPro" id="IPR027417">
    <property type="entry name" value="P-loop_NTPase"/>
</dbReference>
<evidence type="ECO:0000259" key="6">
    <source>
        <dbReference type="Pfam" id="PF01656"/>
    </source>
</evidence>
<feature type="active site" description="Nucleophile" evidence="4">
    <location>
        <position position="381"/>
    </location>
</feature>
<comment type="function">
    <text evidence="4">Catalyzes amidations at positions B, D, E, and G on adenosylcobyrinic A,C-diamide. NH(2) groups are provided by glutamine, and one molecule of ATP is hydrogenolyzed for each amidation.</text>
</comment>
<dbReference type="EMBL" id="BAAFSG010000001">
    <property type="protein sequence ID" value="GAB1252522.1"/>
    <property type="molecule type" value="Genomic_DNA"/>
</dbReference>
<comment type="similarity">
    <text evidence="4">Belongs to the CobB/CobQ family. CobQ subfamily.</text>
</comment>
<comment type="pathway">
    <text evidence="1 4">Cofactor biosynthesis; adenosylcobalamin biosynthesis.</text>
</comment>
<dbReference type="PANTHER" id="PTHR21343:SF1">
    <property type="entry name" value="COBYRIC ACID SYNTHASE"/>
    <property type="match status" value="1"/>
</dbReference>
<sequence>MSFLRSPHMAGPAPSGTPPAVRSVAGPDDLPPALMLQGTCSNAGKSLLTAALCRLLARRGLRVVPFKAQNMALNSFVTHDGKEMGRAQALQAAACGLPADVRMNPVLLKPTSHTGSQVIVLGEPVGQMRVGAYLRYKPEAWKAVRRAYRSLASGADVVVLEGAGSPAEINLKAHDIVNMRMARYARAHVALVADIDRGGAFAALAGTMTLLTRAERARVAGFILNKFRGDPGLLDPALHMLTRRTGKPFWGVVPMLENLRLPEEDSVSFKLGITPGLDMAGMKGMDGGAAAAGGVLDVLVPDLPHISNATDLDALRQEHGLRVRIVRRAEDWGQPHAVILPGSRNTAADLRFLRATGLADAIVLFARTAMERQRGVLAGICGGLQMLGRVIADPLGLEEGGQEPGLDLLPLATRLEAKKQLLRVSGRACRCLTAVLPKGEIPGETGALLPAQEVAGYEIHHGRTLPLAGQEADAGGPGLRVVMADTAGRPLGWGLCDAAGRARVWGSYMHGLFDADAFRHAFLAALRQDAGLAPLAGASYGLGPELDRLADTVEASLDMQAIYGLLGLC</sequence>